<dbReference type="GO" id="GO:0009236">
    <property type="term" value="P:cobalamin biosynthetic process"/>
    <property type="evidence" value="ECO:0007669"/>
    <property type="project" value="UniProtKB-UniRule"/>
</dbReference>
<dbReference type="EMBL" id="DSWI01000026">
    <property type="protein sequence ID" value="HFG21242.1"/>
    <property type="molecule type" value="Genomic_DNA"/>
</dbReference>
<evidence type="ECO:0000256" key="2">
    <source>
        <dbReference type="ARBA" id="ARBA00004651"/>
    </source>
</evidence>
<evidence type="ECO:0000256" key="8">
    <source>
        <dbReference type="ARBA" id="ARBA00022573"/>
    </source>
</evidence>
<feature type="transmembrane region" description="Helical" evidence="19">
    <location>
        <begin position="221"/>
        <end position="241"/>
    </location>
</feature>
<sequence>MGRFWYNLKVRPFWLAVGFLTTFPVPNLGEVKDGEMKAASAFYPLAGYLIGGVLALVAWLTAALPDGLQGAILLAVWLACTGMLHLDGLLDSADALLSMKLPAERLRILGDVHMGSFAFGVGFVVLLLKWQLLASSPSPWLLLCLPALVRFALLLPMNLFPAARKEGLGARSREGRVLPALLFALPAIYFFPWVALAVVAAMLLLASWAARRLGGGLSGDVYGALVELGEVAGLMVGVCWGRHGM</sequence>
<dbReference type="PANTHER" id="PTHR34148:SF1">
    <property type="entry name" value="ADENOSYLCOBINAMIDE-GDP RIBAZOLETRANSFERASE"/>
    <property type="match status" value="1"/>
</dbReference>
<evidence type="ECO:0000256" key="7">
    <source>
        <dbReference type="ARBA" id="ARBA00022475"/>
    </source>
</evidence>
<comment type="cofactor">
    <cofactor evidence="1 19">
        <name>Mg(2+)</name>
        <dbReference type="ChEBI" id="CHEBI:18420"/>
    </cofactor>
</comment>
<dbReference type="GO" id="GO:0005886">
    <property type="term" value="C:plasma membrane"/>
    <property type="evidence" value="ECO:0007669"/>
    <property type="project" value="UniProtKB-SubCell"/>
</dbReference>
<dbReference type="Pfam" id="PF02654">
    <property type="entry name" value="CobS"/>
    <property type="match status" value="1"/>
</dbReference>
<dbReference type="GO" id="GO:0008818">
    <property type="term" value="F:cobalamin 5'-phosphate synthase activity"/>
    <property type="evidence" value="ECO:0007669"/>
    <property type="project" value="UniProtKB-UniRule"/>
</dbReference>
<feature type="transmembrane region" description="Helical" evidence="19">
    <location>
        <begin position="68"/>
        <end position="87"/>
    </location>
</feature>
<evidence type="ECO:0000256" key="1">
    <source>
        <dbReference type="ARBA" id="ARBA00001946"/>
    </source>
</evidence>
<dbReference type="GO" id="GO:0051073">
    <property type="term" value="F:adenosylcobinamide-GDP ribazoletransferase activity"/>
    <property type="evidence" value="ECO:0007669"/>
    <property type="project" value="UniProtKB-UniRule"/>
</dbReference>
<keyword evidence="9 19" id="KW-0808">Transferase</keyword>
<feature type="transmembrane region" description="Helical" evidence="19">
    <location>
        <begin position="12"/>
        <end position="29"/>
    </location>
</feature>
<evidence type="ECO:0000256" key="15">
    <source>
        <dbReference type="ARBA" id="ARBA00032605"/>
    </source>
</evidence>
<organism evidence="20">
    <name type="scientific">Meiothermus ruber</name>
    <dbReference type="NCBI Taxonomy" id="277"/>
    <lineage>
        <taxon>Bacteria</taxon>
        <taxon>Thermotogati</taxon>
        <taxon>Deinococcota</taxon>
        <taxon>Deinococci</taxon>
        <taxon>Thermales</taxon>
        <taxon>Thermaceae</taxon>
        <taxon>Meiothermus</taxon>
    </lineage>
</organism>
<keyword evidence="12 19" id="KW-1133">Transmembrane helix</keyword>
<keyword evidence="8 19" id="KW-0169">Cobalamin biosynthesis</keyword>
<comment type="pathway">
    <text evidence="3 19">Cofactor biosynthesis; adenosylcobalamin biosynthesis; adenosylcobalamin from cob(II)yrinate a,c-diamide: step 7/7.</text>
</comment>
<feature type="transmembrane region" description="Helical" evidence="19">
    <location>
        <begin position="108"/>
        <end position="128"/>
    </location>
</feature>
<accession>A0A7C3HSS9</accession>
<feature type="transmembrane region" description="Helical" evidence="19">
    <location>
        <begin position="140"/>
        <end position="160"/>
    </location>
</feature>
<evidence type="ECO:0000256" key="6">
    <source>
        <dbReference type="ARBA" id="ARBA00015850"/>
    </source>
</evidence>
<evidence type="ECO:0000256" key="18">
    <source>
        <dbReference type="ARBA" id="ARBA00049504"/>
    </source>
</evidence>
<protein>
    <recommendedName>
        <fullName evidence="6 19">Adenosylcobinamide-GDP ribazoletransferase</fullName>
        <ecNumber evidence="5 19">2.7.8.26</ecNumber>
    </recommendedName>
    <alternativeName>
        <fullName evidence="16 19">Cobalamin synthase</fullName>
    </alternativeName>
    <alternativeName>
        <fullName evidence="15 19">Cobalamin-5'-phosphate synthase</fullName>
    </alternativeName>
</protein>
<evidence type="ECO:0000256" key="14">
    <source>
        <dbReference type="ARBA" id="ARBA00025228"/>
    </source>
</evidence>
<evidence type="ECO:0000256" key="17">
    <source>
        <dbReference type="ARBA" id="ARBA00048623"/>
    </source>
</evidence>
<feature type="transmembrane region" description="Helical" evidence="19">
    <location>
        <begin position="181"/>
        <end position="209"/>
    </location>
</feature>
<dbReference type="PANTHER" id="PTHR34148">
    <property type="entry name" value="ADENOSYLCOBINAMIDE-GDP RIBAZOLETRANSFERASE"/>
    <property type="match status" value="1"/>
</dbReference>
<evidence type="ECO:0000256" key="10">
    <source>
        <dbReference type="ARBA" id="ARBA00022692"/>
    </source>
</evidence>
<keyword evidence="10 19" id="KW-0812">Transmembrane</keyword>
<comment type="caution">
    <text evidence="20">The sequence shown here is derived from an EMBL/GenBank/DDBJ whole genome shotgun (WGS) entry which is preliminary data.</text>
</comment>
<proteinExistence type="inferred from homology"/>
<keyword evidence="11 19" id="KW-0460">Magnesium</keyword>
<dbReference type="HAMAP" id="MF_00719">
    <property type="entry name" value="CobS"/>
    <property type="match status" value="1"/>
</dbReference>
<evidence type="ECO:0000256" key="11">
    <source>
        <dbReference type="ARBA" id="ARBA00022842"/>
    </source>
</evidence>
<keyword evidence="13 19" id="KW-0472">Membrane</keyword>
<dbReference type="AlphaFoldDB" id="A0A7C3HSS9"/>
<comment type="catalytic activity">
    <reaction evidence="18 19">
        <text>alpha-ribazole 5'-phosphate + adenosylcob(III)inamide-GDP = adenosylcob(III)alamin 5'-phosphate + GMP + H(+)</text>
        <dbReference type="Rhea" id="RHEA:23560"/>
        <dbReference type="ChEBI" id="CHEBI:15378"/>
        <dbReference type="ChEBI" id="CHEBI:57918"/>
        <dbReference type="ChEBI" id="CHEBI:58115"/>
        <dbReference type="ChEBI" id="CHEBI:60487"/>
        <dbReference type="ChEBI" id="CHEBI:60493"/>
        <dbReference type="EC" id="2.7.8.26"/>
    </reaction>
</comment>
<dbReference type="UniPathway" id="UPA00148">
    <property type="reaction ID" value="UER00238"/>
</dbReference>
<gene>
    <name evidence="19" type="primary">cobS</name>
    <name evidence="20" type="ORF">ENS82_11130</name>
</gene>
<dbReference type="EC" id="2.7.8.26" evidence="5 19"/>
<comment type="function">
    <text evidence="14 19">Joins adenosylcobinamide-GDP and alpha-ribazole to generate adenosylcobalamin (Ado-cobalamin). Also synthesizes adenosylcobalamin 5'-phosphate from adenosylcobinamide-GDP and alpha-ribazole 5'-phosphate.</text>
</comment>
<comment type="similarity">
    <text evidence="4 19">Belongs to the CobS family.</text>
</comment>
<evidence type="ECO:0000313" key="20">
    <source>
        <dbReference type="EMBL" id="HFG21242.1"/>
    </source>
</evidence>
<evidence type="ECO:0000256" key="4">
    <source>
        <dbReference type="ARBA" id="ARBA00010561"/>
    </source>
</evidence>
<evidence type="ECO:0000256" key="19">
    <source>
        <dbReference type="HAMAP-Rule" id="MF_00719"/>
    </source>
</evidence>
<reference evidence="20" key="1">
    <citation type="journal article" date="2020" name="mSystems">
        <title>Genome- and Community-Level Interaction Insights into Carbon Utilization and Element Cycling Functions of Hydrothermarchaeota in Hydrothermal Sediment.</title>
        <authorList>
            <person name="Zhou Z."/>
            <person name="Liu Y."/>
            <person name="Xu W."/>
            <person name="Pan J."/>
            <person name="Luo Z.H."/>
            <person name="Li M."/>
        </authorList>
    </citation>
    <scope>NUCLEOTIDE SEQUENCE [LARGE SCALE GENOMIC DNA]</scope>
    <source>
        <strain evidence="20">SpSt-524</strain>
    </source>
</reference>
<keyword evidence="7 19" id="KW-1003">Cell membrane</keyword>
<comment type="catalytic activity">
    <reaction evidence="17 19">
        <text>alpha-ribazole + adenosylcob(III)inamide-GDP = adenosylcob(III)alamin + GMP + H(+)</text>
        <dbReference type="Rhea" id="RHEA:16049"/>
        <dbReference type="ChEBI" id="CHEBI:10329"/>
        <dbReference type="ChEBI" id="CHEBI:15378"/>
        <dbReference type="ChEBI" id="CHEBI:18408"/>
        <dbReference type="ChEBI" id="CHEBI:58115"/>
        <dbReference type="ChEBI" id="CHEBI:60487"/>
        <dbReference type="EC" id="2.7.8.26"/>
    </reaction>
</comment>
<evidence type="ECO:0000256" key="13">
    <source>
        <dbReference type="ARBA" id="ARBA00023136"/>
    </source>
</evidence>
<evidence type="ECO:0000256" key="16">
    <source>
        <dbReference type="ARBA" id="ARBA00032853"/>
    </source>
</evidence>
<name>A0A7C3HSS9_MEIRU</name>
<evidence type="ECO:0000256" key="12">
    <source>
        <dbReference type="ARBA" id="ARBA00022989"/>
    </source>
</evidence>
<evidence type="ECO:0000256" key="9">
    <source>
        <dbReference type="ARBA" id="ARBA00022679"/>
    </source>
</evidence>
<evidence type="ECO:0000256" key="5">
    <source>
        <dbReference type="ARBA" id="ARBA00013200"/>
    </source>
</evidence>
<feature type="transmembrane region" description="Helical" evidence="19">
    <location>
        <begin position="41"/>
        <end position="62"/>
    </location>
</feature>
<dbReference type="InterPro" id="IPR003805">
    <property type="entry name" value="CobS"/>
</dbReference>
<evidence type="ECO:0000256" key="3">
    <source>
        <dbReference type="ARBA" id="ARBA00004663"/>
    </source>
</evidence>
<comment type="subcellular location">
    <subcellularLocation>
        <location evidence="2 19">Cell membrane</location>
        <topology evidence="2 19">Multi-pass membrane protein</topology>
    </subcellularLocation>
</comment>